<dbReference type="Gene3D" id="2.130.10.10">
    <property type="entry name" value="YVTN repeat-like/Quinoprotein amine dehydrogenase"/>
    <property type="match status" value="1"/>
</dbReference>
<sequence>MLKRFKNDHPFSLDVSQSAPNLIAVGFVSGNVGMFNFNFSRKQLSVLDVRRMRASIRSCRFSMDGKTLYAVSENKGLSIYDTTNYKRTRCFVKCHDQKPSSMCILPSCSTKGQQVATADEDGEVRTWDFRIGEPLICKFKDLEDVVNELFMAQNTLLAVCADGTLGAYDVRKRKLLMRSEPMHSDLLSVTVTGKIFGNRSLVLQRRT</sequence>
<dbReference type="InterPro" id="IPR001680">
    <property type="entry name" value="WD40_rpt"/>
</dbReference>
<proteinExistence type="predicted"/>
<keyword evidence="2" id="KW-1185">Reference proteome</keyword>
<dbReference type="AlphaFoldDB" id="A0ABD6ESW0"/>
<name>A0ABD6ESW0_9BILA</name>
<reference evidence="1 2" key="1">
    <citation type="submission" date="2024-08" db="EMBL/GenBank/DDBJ databases">
        <title>Gnathostoma spinigerum genome.</title>
        <authorList>
            <person name="Gonzalez-Bertolin B."/>
            <person name="Monzon S."/>
            <person name="Zaballos A."/>
            <person name="Jimenez P."/>
            <person name="Dekumyoy P."/>
            <person name="Varona S."/>
            <person name="Cuesta I."/>
            <person name="Sumanam S."/>
            <person name="Adisakwattana P."/>
            <person name="Gasser R.B."/>
            <person name="Hernandez-Gonzalez A."/>
            <person name="Young N.D."/>
            <person name="Perteguer M.J."/>
        </authorList>
    </citation>
    <scope>NUCLEOTIDE SEQUENCE [LARGE SCALE GENOMIC DNA]</scope>
    <source>
        <strain evidence="1">AL3</strain>
        <tissue evidence="1">Liver</tissue>
    </source>
</reference>
<accession>A0ABD6ESW0</accession>
<dbReference type="InterPro" id="IPR015943">
    <property type="entry name" value="WD40/YVTN_repeat-like_dom_sf"/>
</dbReference>
<evidence type="ECO:0000313" key="1">
    <source>
        <dbReference type="EMBL" id="MFH4982615.1"/>
    </source>
</evidence>
<dbReference type="Proteomes" id="UP001608902">
    <property type="component" value="Unassembled WGS sequence"/>
</dbReference>
<evidence type="ECO:0000313" key="2">
    <source>
        <dbReference type="Proteomes" id="UP001608902"/>
    </source>
</evidence>
<gene>
    <name evidence="1" type="ORF">AB6A40_009324</name>
</gene>
<dbReference type="Pfam" id="PF00400">
    <property type="entry name" value="WD40"/>
    <property type="match status" value="1"/>
</dbReference>
<protein>
    <submittedName>
        <fullName evidence="1">Uncharacterized protein</fullName>
    </submittedName>
</protein>
<dbReference type="SUPFAM" id="SSF50978">
    <property type="entry name" value="WD40 repeat-like"/>
    <property type="match status" value="1"/>
</dbReference>
<comment type="caution">
    <text evidence="1">The sequence shown here is derived from an EMBL/GenBank/DDBJ whole genome shotgun (WGS) entry which is preliminary data.</text>
</comment>
<dbReference type="PANTHER" id="PTHR44156">
    <property type="entry name" value="SUPERNUMERARY LIMBS, ISOFORM B-RELATED"/>
    <property type="match status" value="1"/>
</dbReference>
<dbReference type="EMBL" id="JBGFUD010009696">
    <property type="protein sequence ID" value="MFH4982615.1"/>
    <property type="molecule type" value="Genomic_DNA"/>
</dbReference>
<dbReference type="InterPro" id="IPR036322">
    <property type="entry name" value="WD40_repeat_dom_sf"/>
</dbReference>
<dbReference type="InterPro" id="IPR053299">
    <property type="entry name" value="ASTRA_WD_repeat"/>
</dbReference>
<organism evidence="1 2">
    <name type="scientific">Gnathostoma spinigerum</name>
    <dbReference type="NCBI Taxonomy" id="75299"/>
    <lineage>
        <taxon>Eukaryota</taxon>
        <taxon>Metazoa</taxon>
        <taxon>Ecdysozoa</taxon>
        <taxon>Nematoda</taxon>
        <taxon>Chromadorea</taxon>
        <taxon>Rhabditida</taxon>
        <taxon>Spirurina</taxon>
        <taxon>Gnathostomatomorpha</taxon>
        <taxon>Gnathostomatoidea</taxon>
        <taxon>Gnathostomatidae</taxon>
        <taxon>Gnathostoma</taxon>
    </lineage>
</organism>
<dbReference type="SMART" id="SM00320">
    <property type="entry name" value="WD40"/>
    <property type="match status" value="3"/>
</dbReference>